<dbReference type="InterPro" id="IPR011649">
    <property type="entry name" value="KaiB_domain"/>
</dbReference>
<dbReference type="SMART" id="SM01248">
    <property type="entry name" value="KaiB"/>
    <property type="match status" value="1"/>
</dbReference>
<dbReference type="Pfam" id="PF07689">
    <property type="entry name" value="KaiB"/>
    <property type="match status" value="1"/>
</dbReference>
<dbReference type="RefSeq" id="WP_076347701.1">
    <property type="nucleotide sequence ID" value="NZ_CP019082.1"/>
</dbReference>
<dbReference type="KEGG" id="pbor:BSF38_03489"/>
<gene>
    <name evidence="2" type="primary">kaiB</name>
    <name evidence="2" type="ORF">BSF38_03489</name>
</gene>
<evidence type="ECO:0000313" key="2">
    <source>
        <dbReference type="EMBL" id="APW61957.1"/>
    </source>
</evidence>
<dbReference type="InterPro" id="IPR039022">
    <property type="entry name" value="KaiB-like"/>
</dbReference>
<dbReference type="Gene3D" id="3.40.30.10">
    <property type="entry name" value="Glutaredoxin"/>
    <property type="match status" value="1"/>
</dbReference>
<keyword evidence="3" id="KW-1185">Reference proteome</keyword>
<protein>
    <submittedName>
        <fullName evidence="2">Circadian clock protein KaiB</fullName>
    </submittedName>
</protein>
<name>A0A1U7CSP1_9BACT</name>
<dbReference type="STRING" id="1387353.BSF38_03489"/>
<dbReference type="NCBIfam" id="NF006798">
    <property type="entry name" value="PRK09301.1"/>
    <property type="match status" value="1"/>
</dbReference>
<dbReference type="SUPFAM" id="SSF52833">
    <property type="entry name" value="Thioredoxin-like"/>
    <property type="match status" value="1"/>
</dbReference>
<dbReference type="EMBL" id="CP019082">
    <property type="protein sequence ID" value="APW61957.1"/>
    <property type="molecule type" value="Genomic_DNA"/>
</dbReference>
<evidence type="ECO:0000313" key="3">
    <source>
        <dbReference type="Proteomes" id="UP000186309"/>
    </source>
</evidence>
<evidence type="ECO:0000259" key="1">
    <source>
        <dbReference type="SMART" id="SM01248"/>
    </source>
</evidence>
<dbReference type="OrthoDB" id="5458519at2"/>
<dbReference type="PANTHER" id="PTHR41709:SF2">
    <property type="entry name" value="CIRCADIAN CLOCK PROTEIN KAIB2"/>
    <property type="match status" value="1"/>
</dbReference>
<sequence>MTKYTIKLYVTGRTPRAEHAIANLRRICEEELSGRYDLLVIDVLELPQLAEDEKILATPTVVKELPVPIRRIIGDLSDKERVLLGLDLRPASDADGRGEEEV</sequence>
<proteinExistence type="predicted"/>
<dbReference type="Proteomes" id="UP000186309">
    <property type="component" value="Chromosome"/>
</dbReference>
<dbReference type="CDD" id="cd02978">
    <property type="entry name" value="KaiB_like"/>
    <property type="match status" value="1"/>
</dbReference>
<reference evidence="3" key="1">
    <citation type="submission" date="2016-12" db="EMBL/GenBank/DDBJ databases">
        <title>Comparative genomics of four Isosphaeraceae planctomycetes: a common pool of plasmids and glycoside hydrolase genes.</title>
        <authorList>
            <person name="Ivanova A."/>
        </authorList>
    </citation>
    <scope>NUCLEOTIDE SEQUENCE [LARGE SCALE GENOMIC DNA]</scope>
    <source>
        <strain evidence="3">PX4</strain>
    </source>
</reference>
<organism evidence="2 3">
    <name type="scientific">Paludisphaera borealis</name>
    <dbReference type="NCBI Taxonomy" id="1387353"/>
    <lineage>
        <taxon>Bacteria</taxon>
        <taxon>Pseudomonadati</taxon>
        <taxon>Planctomycetota</taxon>
        <taxon>Planctomycetia</taxon>
        <taxon>Isosphaerales</taxon>
        <taxon>Isosphaeraceae</taxon>
        <taxon>Paludisphaera</taxon>
    </lineage>
</organism>
<dbReference type="InterPro" id="IPR036249">
    <property type="entry name" value="Thioredoxin-like_sf"/>
</dbReference>
<accession>A0A1U7CSP1</accession>
<dbReference type="GO" id="GO:0048511">
    <property type="term" value="P:rhythmic process"/>
    <property type="evidence" value="ECO:0007669"/>
    <property type="project" value="InterPro"/>
</dbReference>
<dbReference type="AlphaFoldDB" id="A0A1U7CSP1"/>
<feature type="domain" description="KaiB" evidence="1">
    <location>
        <begin position="7"/>
        <end position="88"/>
    </location>
</feature>
<dbReference type="PANTHER" id="PTHR41709">
    <property type="entry name" value="KAIB-LIKE PROTEIN 1"/>
    <property type="match status" value="1"/>
</dbReference>